<protein>
    <recommendedName>
        <fullName evidence="10">Endonuclease</fullName>
        <ecNumber evidence="10">3.1.30.-</ecNumber>
    </recommendedName>
</protein>
<dbReference type="GO" id="GO:0016787">
    <property type="term" value="F:hydrolase activity"/>
    <property type="evidence" value="ECO:0007669"/>
    <property type="project" value="UniProtKB-KW"/>
</dbReference>
<keyword evidence="5 10" id="KW-0255">Endonuclease</keyword>
<evidence type="ECO:0000313" key="14">
    <source>
        <dbReference type="EMBL" id="SEJ11940.1"/>
    </source>
</evidence>
<feature type="domain" description="DNA/RNA non-specific endonuclease/pyrophosphatase/phosphodiesterase" evidence="13">
    <location>
        <begin position="33"/>
        <end position="229"/>
    </location>
</feature>
<feature type="active site" description="Proton acceptor" evidence="8">
    <location>
        <position position="96"/>
    </location>
</feature>
<keyword evidence="4 9" id="KW-0479">Metal-binding</keyword>
<dbReference type="InterPro" id="IPR001604">
    <property type="entry name" value="Endo_G_ENPP1-like_dom"/>
</dbReference>
<dbReference type="Proteomes" id="UP000199403">
    <property type="component" value="Unassembled WGS sequence"/>
</dbReference>
<dbReference type="SMART" id="SM00477">
    <property type="entry name" value="NUC"/>
    <property type="match status" value="1"/>
</dbReference>
<dbReference type="GO" id="GO:0046872">
    <property type="term" value="F:metal ion binding"/>
    <property type="evidence" value="ECO:0007669"/>
    <property type="project" value="UniProtKB-KW"/>
</dbReference>
<evidence type="ECO:0000313" key="15">
    <source>
        <dbReference type="Proteomes" id="UP000199403"/>
    </source>
</evidence>
<dbReference type="GO" id="GO:0003676">
    <property type="term" value="F:nucleic acid binding"/>
    <property type="evidence" value="ECO:0007669"/>
    <property type="project" value="InterPro"/>
</dbReference>
<evidence type="ECO:0000256" key="2">
    <source>
        <dbReference type="ARBA" id="ARBA00010052"/>
    </source>
</evidence>
<evidence type="ECO:0000256" key="6">
    <source>
        <dbReference type="ARBA" id="ARBA00022801"/>
    </source>
</evidence>
<evidence type="ECO:0000256" key="4">
    <source>
        <dbReference type="ARBA" id="ARBA00022723"/>
    </source>
</evidence>
<dbReference type="STRING" id="1416801.SAMN05192553_102480"/>
<dbReference type="InterPro" id="IPR044925">
    <property type="entry name" value="His-Me_finger_sf"/>
</dbReference>
<evidence type="ECO:0000256" key="7">
    <source>
        <dbReference type="ARBA" id="ARBA00022842"/>
    </source>
</evidence>
<evidence type="ECO:0000256" key="11">
    <source>
        <dbReference type="SAM" id="SignalP"/>
    </source>
</evidence>
<dbReference type="EMBL" id="FNZH01000002">
    <property type="protein sequence ID" value="SEJ11940.1"/>
    <property type="molecule type" value="Genomic_DNA"/>
</dbReference>
<evidence type="ECO:0000259" key="12">
    <source>
        <dbReference type="SMART" id="SM00477"/>
    </source>
</evidence>
<reference evidence="15" key="1">
    <citation type="submission" date="2016-10" db="EMBL/GenBank/DDBJ databases">
        <authorList>
            <person name="Varghese N."/>
            <person name="Submissions S."/>
        </authorList>
    </citation>
    <scope>NUCLEOTIDE SEQUENCE [LARGE SCALE GENOMIC DNA]</scope>
    <source>
        <strain evidence="15">IBRC-M 10761</strain>
    </source>
</reference>
<comment type="similarity">
    <text evidence="2 10">Belongs to the DNA/RNA non-specific endonuclease family.</text>
</comment>
<dbReference type="CDD" id="cd00091">
    <property type="entry name" value="NUC"/>
    <property type="match status" value="1"/>
</dbReference>
<evidence type="ECO:0000256" key="10">
    <source>
        <dbReference type="RuleBase" id="RU366055"/>
    </source>
</evidence>
<dbReference type="Pfam" id="PF01223">
    <property type="entry name" value="Endonuclease_NS"/>
    <property type="match status" value="1"/>
</dbReference>
<dbReference type="OrthoDB" id="9811262at2"/>
<evidence type="ECO:0000259" key="13">
    <source>
        <dbReference type="SMART" id="SM00892"/>
    </source>
</evidence>
<organism evidence="14 15">
    <name type="scientific">Cyclobacterium xiamenense</name>
    <dbReference type="NCBI Taxonomy" id="1297121"/>
    <lineage>
        <taxon>Bacteria</taxon>
        <taxon>Pseudomonadati</taxon>
        <taxon>Bacteroidota</taxon>
        <taxon>Cytophagia</taxon>
        <taxon>Cytophagales</taxon>
        <taxon>Cyclobacteriaceae</taxon>
        <taxon>Cyclobacterium</taxon>
    </lineage>
</organism>
<dbReference type="InterPro" id="IPR018524">
    <property type="entry name" value="DNA/RNA_endonuclease_AS"/>
</dbReference>
<feature type="binding site" evidence="9">
    <location>
        <position position="127"/>
    </location>
    <ligand>
        <name>Mg(2+)</name>
        <dbReference type="ChEBI" id="CHEBI:18420"/>
        <note>catalytic</note>
    </ligand>
</feature>
<dbReference type="GO" id="GO:0004519">
    <property type="term" value="F:endonuclease activity"/>
    <property type="evidence" value="ECO:0007669"/>
    <property type="project" value="UniProtKB-UniRule"/>
</dbReference>
<keyword evidence="3 10" id="KW-0540">Nuclease</keyword>
<dbReference type="InterPro" id="IPR020821">
    <property type="entry name" value="ENPP1-3/EXOG-like_nuc-like"/>
</dbReference>
<evidence type="ECO:0000256" key="3">
    <source>
        <dbReference type="ARBA" id="ARBA00022722"/>
    </source>
</evidence>
<dbReference type="PANTHER" id="PTHR13966:SF5">
    <property type="entry name" value="ENDONUCLEASE G, MITOCHONDRIAL"/>
    <property type="match status" value="1"/>
</dbReference>
<evidence type="ECO:0000256" key="9">
    <source>
        <dbReference type="PIRSR" id="PIRSR640255-2"/>
    </source>
</evidence>
<dbReference type="InterPro" id="IPR044929">
    <property type="entry name" value="DNA/RNA_non-sp_Endonuclease_sf"/>
</dbReference>
<evidence type="ECO:0000256" key="8">
    <source>
        <dbReference type="PIRSR" id="PIRSR640255-1"/>
    </source>
</evidence>
<dbReference type="SUPFAM" id="SSF54060">
    <property type="entry name" value="His-Me finger endonucleases"/>
    <property type="match status" value="1"/>
</dbReference>
<sequence>MKFFGYILLFLSSHLGLFAQAFLPAAPSGQVIHHRHYSLCYAESHEQASWVYYELTAYEASSGRYERTDNFRENPKVTTGSASLSDYRASGYDRGHLAPAGDMAFSMTALSESFYLSNMSPQHPSFNRGIWKQLEGLARSWAVGQSVLYVATGPVLEPGLRRIGPNQVSIPNRFYKVLLDYDEENGSYSAIGFILPNRKGQGPLAAYAVSVDEVERLTGIDFYSQLPDSIETIVEKKIDPGYWDWQAAPVTRTGKSPAIPARQCAGITQKGVRCRNRTKSETGYCHLHEGSSVGKQKAATAPKKRTTSVRCIGTTKSGARCKRNTLSRNQKCWQHGGN</sequence>
<feature type="signal peptide" evidence="11">
    <location>
        <begin position="1"/>
        <end position="21"/>
    </location>
</feature>
<dbReference type="InterPro" id="IPR040255">
    <property type="entry name" value="Non-specific_endonuclease"/>
</dbReference>
<dbReference type="SMART" id="SM00892">
    <property type="entry name" value="Endonuclease_NS"/>
    <property type="match status" value="1"/>
</dbReference>
<keyword evidence="7" id="KW-0460">Magnesium</keyword>
<gene>
    <name evidence="14" type="ORF">SAMN05192553_102480</name>
</gene>
<evidence type="ECO:0000256" key="5">
    <source>
        <dbReference type="ARBA" id="ARBA00022759"/>
    </source>
</evidence>
<name>A0A1H6WGL0_9BACT</name>
<feature type="domain" description="ENPP1-3/EXOG-like endonuclease/phosphodiesterase" evidence="12">
    <location>
        <begin position="34"/>
        <end position="229"/>
    </location>
</feature>
<dbReference type="Gene3D" id="3.40.570.10">
    <property type="entry name" value="Extracellular Endonuclease, subunit A"/>
    <property type="match status" value="1"/>
</dbReference>
<evidence type="ECO:0000256" key="1">
    <source>
        <dbReference type="ARBA" id="ARBA00001946"/>
    </source>
</evidence>
<dbReference type="EC" id="3.1.30.-" evidence="10"/>
<keyword evidence="6 10" id="KW-0378">Hydrolase</keyword>
<proteinExistence type="inferred from homology"/>
<accession>A0A1H6WGL0</accession>
<feature type="chain" id="PRO_5011731616" description="Endonuclease" evidence="11">
    <location>
        <begin position="22"/>
        <end position="338"/>
    </location>
</feature>
<comment type="cofactor">
    <cofactor evidence="1 10">
        <name>Mg(2+)</name>
        <dbReference type="ChEBI" id="CHEBI:18420"/>
    </cofactor>
</comment>
<dbReference type="AlphaFoldDB" id="A0A1H6WGL0"/>
<keyword evidence="11" id="KW-0732">Signal</keyword>
<dbReference type="PROSITE" id="PS01070">
    <property type="entry name" value="NUCLEASE_NON_SPEC"/>
    <property type="match status" value="1"/>
</dbReference>
<keyword evidence="15" id="KW-1185">Reference proteome</keyword>
<dbReference type="PANTHER" id="PTHR13966">
    <property type="entry name" value="ENDONUCLEASE RELATED"/>
    <property type="match status" value="1"/>
</dbReference>
<dbReference type="RefSeq" id="WP_092171447.1">
    <property type="nucleotide sequence ID" value="NZ_FNZH01000002.1"/>
</dbReference>